<dbReference type="AlphaFoldDB" id="A0A5A8EJ24"/>
<evidence type="ECO:0000256" key="2">
    <source>
        <dbReference type="SAM" id="SignalP"/>
    </source>
</evidence>
<evidence type="ECO:0000313" key="9">
    <source>
        <dbReference type="Proteomes" id="UP000324907"/>
    </source>
</evidence>
<evidence type="ECO:0000313" key="7">
    <source>
        <dbReference type="Proteomes" id="UP000322899"/>
    </source>
</evidence>
<dbReference type="Proteomes" id="UP000322899">
    <property type="component" value="Unassembled WGS sequence"/>
</dbReference>
<dbReference type="EMBL" id="VLTO01000002">
    <property type="protein sequence ID" value="KAA0177875.1"/>
    <property type="molecule type" value="Genomic_DNA"/>
</dbReference>
<dbReference type="Proteomes" id="UP000324907">
    <property type="component" value="Unassembled WGS sequence"/>
</dbReference>
<evidence type="ECO:0000256" key="1">
    <source>
        <dbReference type="SAM" id="Phobius"/>
    </source>
</evidence>
<evidence type="ECO:0000313" key="6">
    <source>
        <dbReference type="EMBL" id="KAA0177875.1"/>
    </source>
</evidence>
<feature type="chain" id="PRO_5036365970" description="Legume lectin domain-containing protein" evidence="2">
    <location>
        <begin position="16"/>
        <end position="316"/>
    </location>
</feature>
<organism evidence="6 7">
    <name type="scientific">Cafeteria roenbergensis</name>
    <name type="common">Marine flagellate</name>
    <dbReference type="NCBI Taxonomy" id="33653"/>
    <lineage>
        <taxon>Eukaryota</taxon>
        <taxon>Sar</taxon>
        <taxon>Stramenopiles</taxon>
        <taxon>Bigyra</taxon>
        <taxon>Opalozoa</taxon>
        <taxon>Bicosoecida</taxon>
        <taxon>Cafeteriaceae</taxon>
        <taxon>Cafeteria</taxon>
    </lineage>
</organism>
<comment type="caution">
    <text evidence="6">The sequence shown here is derived from an EMBL/GenBank/DDBJ whole genome shotgun (WGS) entry which is preliminary data.</text>
</comment>
<gene>
    <name evidence="6" type="ORF">FNF27_00423</name>
    <name evidence="3" type="ORF">FNF28_07528</name>
    <name evidence="4" type="ORF">FNF29_00271</name>
    <name evidence="5" type="ORF">FNF31_01809</name>
</gene>
<dbReference type="EMBL" id="VLTM01000012">
    <property type="protein sequence ID" value="KAA0165460.1"/>
    <property type="molecule type" value="Genomic_DNA"/>
</dbReference>
<evidence type="ECO:0008006" key="11">
    <source>
        <dbReference type="Google" id="ProtNLM"/>
    </source>
</evidence>
<feature type="transmembrane region" description="Helical" evidence="1">
    <location>
        <begin position="268"/>
        <end position="290"/>
    </location>
</feature>
<protein>
    <recommendedName>
        <fullName evidence="11">Legume lectin domain-containing protein</fullName>
    </recommendedName>
</protein>
<dbReference type="Proteomes" id="UP000325113">
    <property type="component" value="Unassembled WGS sequence"/>
</dbReference>
<evidence type="ECO:0000313" key="3">
    <source>
        <dbReference type="EMBL" id="KAA0147751.1"/>
    </source>
</evidence>
<evidence type="ECO:0000313" key="8">
    <source>
        <dbReference type="Proteomes" id="UP000323011"/>
    </source>
</evidence>
<feature type="signal peptide" evidence="2">
    <location>
        <begin position="1"/>
        <end position="15"/>
    </location>
</feature>
<dbReference type="EMBL" id="VLTN01000001">
    <property type="protein sequence ID" value="KAA0157697.1"/>
    <property type="molecule type" value="Genomic_DNA"/>
</dbReference>
<keyword evidence="1" id="KW-0472">Membrane</keyword>
<evidence type="ECO:0000313" key="10">
    <source>
        <dbReference type="Proteomes" id="UP000325113"/>
    </source>
</evidence>
<reference evidence="7 8" key="1">
    <citation type="submission" date="2019-07" db="EMBL/GenBank/DDBJ databases">
        <title>Genomes of Cafeteria roenbergensis.</title>
        <authorList>
            <person name="Fischer M.G."/>
            <person name="Hackl T."/>
            <person name="Roman M."/>
        </authorList>
    </citation>
    <scope>NUCLEOTIDE SEQUENCE [LARGE SCALE GENOMIC DNA]</scope>
    <source>
        <strain evidence="4 8">BVI</strain>
        <strain evidence="5 10">Cflag</strain>
        <strain evidence="6 7">E4-10P</strain>
        <strain evidence="3 9">RCC970-E3</strain>
    </source>
</reference>
<keyword evidence="2" id="KW-0732">Signal</keyword>
<keyword evidence="1" id="KW-1133">Transmembrane helix</keyword>
<dbReference type="Proteomes" id="UP000323011">
    <property type="component" value="Unassembled WGS sequence"/>
</dbReference>
<dbReference type="EMBL" id="VLTL01000277">
    <property type="protein sequence ID" value="KAA0147751.1"/>
    <property type="molecule type" value="Genomic_DNA"/>
</dbReference>
<evidence type="ECO:0000313" key="5">
    <source>
        <dbReference type="EMBL" id="KAA0165460.1"/>
    </source>
</evidence>
<keyword evidence="8" id="KW-1185">Reference proteome</keyword>
<keyword evidence="1" id="KW-0812">Transmembrane</keyword>
<evidence type="ECO:0000313" key="4">
    <source>
        <dbReference type="EMBL" id="KAA0157697.1"/>
    </source>
</evidence>
<proteinExistence type="predicted"/>
<accession>A0A5A8EJ24</accession>
<sequence>MRVALLAAALGAASAADVLPWFAPNIPNIPQVFDSIFTYQADDFISLQFRGIRGEHGHLSEQLSVSAWRLDVLMPGMNLSTIFCQFPNNTQRATSFFTAGDDETMRRLNKRHLPESTIWQANATAAAALGVFVGGCSPGSEEPLGLVGVDLAWVYDPAYEVSFVGLEQIRNVTTQHWQSKHCRDIWIRPDESNDGTGTPMRVQIKTVSDVINFGCQAPVQVVDYVSMRTISQSQASTMSPLFLPPGQCFPSGGTGTPVTPPGGATTPYWVWVVVGSVVCLTAGVAAGYLVGVCRRRSHDDLDEHRERFASHMLDVI</sequence>
<name>A0A5A8EJ24_CAFRO</name>